<dbReference type="Pfam" id="PF05729">
    <property type="entry name" value="NACHT"/>
    <property type="match status" value="1"/>
</dbReference>
<evidence type="ECO:0000256" key="1">
    <source>
        <dbReference type="SAM" id="Phobius"/>
    </source>
</evidence>
<feature type="transmembrane region" description="Helical" evidence="1">
    <location>
        <begin position="694"/>
        <end position="715"/>
    </location>
</feature>
<sequence length="1050" mass="114527">MAPRHRRTELAMQWIGTAPAWASAVIAVAAFIVALLGYLRQWSPSARRTTGWLVCVLGGLSAGTAVVLLIFRDTMRMGESPVPFVLLCAGVLLAVGGAVSAMRAPRSSEHRRLRIIALAVQKYIDRFDDSAGFNSRGFVQLTADGGKRLTRVLSRTRVPVVALIGEQGAGKSVTSRQVVREICARGTSRRRGPKLMAVYVDLAALQRRGPINAEMIRAHVLETVGADDPDVRDAMEGFLRRPPDQPRWLFVFDSFDELPALWAPGPRERMAREYLDAIHRFVNAGPAFQAVITTRDNEFLESFTGLRVHVTPLSQPQQRKLIAAAGLGGQVAAKIIHRLRADWAGAVAASNPLLLSLICDHVSDTGGADLPADLYEIVDVAVTTRLRGAPGSRLTDQEVRSVAEDVAYCLASDDSLGRAPTDHDLIAALGRRTGVDAGSARLALEHLRRARIAQNDRPGSFAFAHSVFLDHFAAGWLLRAGAEPEVRDLLTDHRWREAVIAALRLGPSDKRRRLLETAGDILDREAASIDLARDVHSLLGLSPRQQLPMATGSFTWPPPALHILRILAESVRHQNDTALGRLRTHADVFVLNAFIGGTQADQRPALELLACTSSEVAVWATERASSSRSTLLRRAAAHSLVSVPETFADLSSHGRWDVLRYLPRDVPLVDRTLAIGDTTPPGTGGSFPRTLLDLLRVGQICSVGLIILGVWRSIGLWNENHLEWSDVMIPVFLGVSGGAFLVGWSSAGCRLPSLPAKLTVYGISAATAILFAAGIATVEEAVIEIVHGRLGNAIGWLIAIHMATWPVAVVAALTIKRPTRPGEWTLPHLMPVRKFAARYRTRSLKANMKRNAKTGLALAAVAGFLAGYTLAPVGSFPHADPVAVRENTGLTAALVLLVMIVLAAWWRRRLARAEIRRRLADEPPSGEQLQEWLRRATYRPELTRLLRLVDATPAEKLVGAADVLSDLDRALEQVTRMVPRRTTMPIPAAVWDVGPEFISPGFREWMIAYDKDNPGLLPWLAEPPHRDQIAGAVERVRGLATRGRTAQYSP</sequence>
<evidence type="ECO:0000259" key="2">
    <source>
        <dbReference type="Pfam" id="PF05729"/>
    </source>
</evidence>
<dbReference type="InterPro" id="IPR007111">
    <property type="entry name" value="NACHT_NTPase"/>
</dbReference>
<keyword evidence="1" id="KW-0812">Transmembrane</keyword>
<feature type="transmembrane region" description="Helical" evidence="1">
    <location>
        <begin position="855"/>
        <end position="876"/>
    </location>
</feature>
<gene>
    <name evidence="3" type="ORF">D0T12_30780</name>
</gene>
<proteinExistence type="predicted"/>
<feature type="transmembrane region" description="Helical" evidence="1">
    <location>
        <begin position="758"/>
        <end position="778"/>
    </location>
</feature>
<evidence type="ECO:0000313" key="3">
    <source>
        <dbReference type="EMBL" id="RFS81674.1"/>
    </source>
</evidence>
<name>A0A372G8F8_9ACTN</name>
<dbReference type="Gene3D" id="3.40.50.300">
    <property type="entry name" value="P-loop containing nucleotide triphosphate hydrolases"/>
    <property type="match status" value="1"/>
</dbReference>
<feature type="transmembrane region" description="Helical" evidence="1">
    <location>
        <begin position="793"/>
        <end position="815"/>
    </location>
</feature>
<feature type="transmembrane region" description="Helical" evidence="1">
    <location>
        <begin position="51"/>
        <end position="71"/>
    </location>
</feature>
<evidence type="ECO:0000313" key="4">
    <source>
        <dbReference type="Proteomes" id="UP000262882"/>
    </source>
</evidence>
<keyword evidence="1" id="KW-1133">Transmembrane helix</keyword>
<protein>
    <submittedName>
        <fullName evidence="3">NACHT domain-containing protein</fullName>
    </submittedName>
</protein>
<dbReference type="Proteomes" id="UP000262882">
    <property type="component" value="Unassembled WGS sequence"/>
</dbReference>
<feature type="domain" description="NACHT" evidence="2">
    <location>
        <begin position="160"/>
        <end position="322"/>
    </location>
</feature>
<reference evidence="3 4" key="1">
    <citation type="submission" date="2018-08" db="EMBL/GenBank/DDBJ databases">
        <title>Actinomadura spongicola sp. nov., isolated from marine sponge Leucetta chagosensis.</title>
        <authorList>
            <person name="Li L."/>
            <person name="Lin H.W."/>
        </authorList>
    </citation>
    <scope>NUCLEOTIDE SEQUENCE [LARGE SCALE GENOMIC DNA]</scope>
    <source>
        <strain evidence="3 4">LHW52907</strain>
    </source>
</reference>
<feature type="transmembrane region" description="Helical" evidence="1">
    <location>
        <begin position="888"/>
        <end position="906"/>
    </location>
</feature>
<keyword evidence="1" id="KW-0472">Membrane</keyword>
<dbReference type="AlphaFoldDB" id="A0A372G8F8"/>
<feature type="transmembrane region" description="Helical" evidence="1">
    <location>
        <begin position="727"/>
        <end position="746"/>
    </location>
</feature>
<keyword evidence="4" id="KW-1185">Reference proteome</keyword>
<dbReference type="InterPro" id="IPR027417">
    <property type="entry name" value="P-loop_NTPase"/>
</dbReference>
<comment type="caution">
    <text evidence="3">The sequence shown here is derived from an EMBL/GenBank/DDBJ whole genome shotgun (WGS) entry which is preliminary data.</text>
</comment>
<accession>A0A372G8F8</accession>
<dbReference type="SUPFAM" id="SSF52540">
    <property type="entry name" value="P-loop containing nucleoside triphosphate hydrolases"/>
    <property type="match status" value="1"/>
</dbReference>
<dbReference type="EMBL" id="QVNQ01000012">
    <property type="protein sequence ID" value="RFS81674.1"/>
    <property type="molecule type" value="Genomic_DNA"/>
</dbReference>
<feature type="transmembrane region" description="Helical" evidence="1">
    <location>
        <begin position="83"/>
        <end position="104"/>
    </location>
</feature>
<feature type="transmembrane region" description="Helical" evidence="1">
    <location>
        <begin position="20"/>
        <end position="39"/>
    </location>
</feature>
<organism evidence="3 4">
    <name type="scientific">Actinomadura spongiicola</name>
    <dbReference type="NCBI Taxonomy" id="2303421"/>
    <lineage>
        <taxon>Bacteria</taxon>
        <taxon>Bacillati</taxon>
        <taxon>Actinomycetota</taxon>
        <taxon>Actinomycetes</taxon>
        <taxon>Streptosporangiales</taxon>
        <taxon>Thermomonosporaceae</taxon>
        <taxon>Actinomadura</taxon>
    </lineage>
</organism>